<gene>
    <name evidence="4" type="ORF">CcCBS67573_g06413</name>
</gene>
<dbReference type="GO" id="GO:0000149">
    <property type="term" value="F:SNARE binding"/>
    <property type="evidence" value="ECO:0007669"/>
    <property type="project" value="TreeGrafter"/>
</dbReference>
<dbReference type="PANTHER" id="PTHR31305:SF2">
    <property type="entry name" value="SNARE-ASSOCIATED PROTEIN SNAPIN"/>
    <property type="match status" value="1"/>
</dbReference>
<dbReference type="GO" id="GO:0032418">
    <property type="term" value="P:lysosome localization"/>
    <property type="evidence" value="ECO:0007669"/>
    <property type="project" value="TreeGrafter"/>
</dbReference>
<dbReference type="InterPro" id="IPR028119">
    <property type="entry name" value="Snapin/Pallidin/Snn1"/>
</dbReference>
<accession>A0A507F5X1</accession>
<dbReference type="InterPro" id="IPR017246">
    <property type="entry name" value="Snapin"/>
</dbReference>
<dbReference type="OrthoDB" id="5399166at2759"/>
<organism evidence="4 5">
    <name type="scientific">Chytriomyces confervae</name>
    <dbReference type="NCBI Taxonomy" id="246404"/>
    <lineage>
        <taxon>Eukaryota</taxon>
        <taxon>Fungi</taxon>
        <taxon>Fungi incertae sedis</taxon>
        <taxon>Chytridiomycota</taxon>
        <taxon>Chytridiomycota incertae sedis</taxon>
        <taxon>Chytridiomycetes</taxon>
        <taxon>Chytridiales</taxon>
        <taxon>Chytriomycetaceae</taxon>
        <taxon>Chytriomyces</taxon>
    </lineage>
</organism>
<name>A0A507F5X1_9FUNG</name>
<dbReference type="GO" id="GO:0099078">
    <property type="term" value="C:BORC complex"/>
    <property type="evidence" value="ECO:0007669"/>
    <property type="project" value="TreeGrafter"/>
</dbReference>
<evidence type="ECO:0000313" key="4">
    <source>
        <dbReference type="EMBL" id="TPX70778.1"/>
    </source>
</evidence>
<dbReference type="Proteomes" id="UP000320333">
    <property type="component" value="Unassembled WGS sequence"/>
</dbReference>
<dbReference type="Pfam" id="PF14712">
    <property type="entry name" value="Snapin_Pallidin"/>
    <property type="match status" value="1"/>
</dbReference>
<reference evidence="4 5" key="1">
    <citation type="journal article" date="2019" name="Sci. Rep.">
        <title>Comparative genomics of chytrid fungi reveal insights into the obligate biotrophic and pathogenic lifestyle of Synchytrium endobioticum.</title>
        <authorList>
            <person name="van de Vossenberg B.T.L.H."/>
            <person name="Warris S."/>
            <person name="Nguyen H.D.T."/>
            <person name="van Gent-Pelzer M.P.E."/>
            <person name="Joly D.L."/>
            <person name="van de Geest H.C."/>
            <person name="Bonants P.J.M."/>
            <person name="Smith D.S."/>
            <person name="Levesque C.A."/>
            <person name="van der Lee T.A.J."/>
        </authorList>
    </citation>
    <scope>NUCLEOTIDE SEQUENCE [LARGE SCALE GENOMIC DNA]</scope>
    <source>
        <strain evidence="4 5">CBS 675.73</strain>
    </source>
</reference>
<keyword evidence="2" id="KW-0175">Coiled coil</keyword>
<dbReference type="AlphaFoldDB" id="A0A507F5X1"/>
<protein>
    <recommendedName>
        <fullName evidence="3">Biogenesis of lysosome-related organelles complex 1 subunit 7</fullName>
    </recommendedName>
</protein>
<dbReference type="PANTHER" id="PTHR31305">
    <property type="entry name" value="SNARE-ASSOCIATED PROTEIN SNAPIN"/>
    <property type="match status" value="1"/>
</dbReference>
<evidence type="ECO:0000256" key="1">
    <source>
        <dbReference type="ARBA" id="ARBA00006111"/>
    </source>
</evidence>
<sequence>MDQSGATFINNVSGEFAATLTRVVYEMDMKAVAVQAAQADLIREMDRLAQELSALLAAADDPPPIDPVVVRLLACRKRLLAANNTLTVSKDRLARIRALLVK</sequence>
<proteinExistence type="inferred from homology"/>
<dbReference type="EMBL" id="QEAP01000273">
    <property type="protein sequence ID" value="TPX70778.1"/>
    <property type="molecule type" value="Genomic_DNA"/>
</dbReference>
<evidence type="ECO:0000256" key="3">
    <source>
        <dbReference type="ARBA" id="ARBA00033330"/>
    </source>
</evidence>
<keyword evidence="5" id="KW-1185">Reference proteome</keyword>
<dbReference type="GO" id="GO:0006886">
    <property type="term" value="P:intracellular protein transport"/>
    <property type="evidence" value="ECO:0007669"/>
    <property type="project" value="InterPro"/>
</dbReference>
<evidence type="ECO:0000313" key="5">
    <source>
        <dbReference type="Proteomes" id="UP000320333"/>
    </source>
</evidence>
<dbReference type="GO" id="GO:0031083">
    <property type="term" value="C:BLOC-1 complex"/>
    <property type="evidence" value="ECO:0007669"/>
    <property type="project" value="InterPro"/>
</dbReference>
<evidence type="ECO:0000256" key="2">
    <source>
        <dbReference type="ARBA" id="ARBA00023054"/>
    </source>
</evidence>
<comment type="caution">
    <text evidence="4">The sequence shown here is derived from an EMBL/GenBank/DDBJ whole genome shotgun (WGS) entry which is preliminary data.</text>
</comment>
<comment type="similarity">
    <text evidence="1">Belongs to the SNAPIN family.</text>
</comment>